<keyword evidence="2" id="KW-1185">Reference proteome</keyword>
<proteinExistence type="predicted"/>
<dbReference type="RefSeq" id="WP_207992047.1">
    <property type="nucleotide sequence ID" value="NZ_JAGBKM010000021.1"/>
</dbReference>
<dbReference type="SUPFAM" id="SSF51182">
    <property type="entry name" value="RmlC-like cupins"/>
    <property type="match status" value="1"/>
</dbReference>
<dbReference type="EMBL" id="JAGBKM010000021">
    <property type="protein sequence ID" value="MBO1531678.1"/>
    <property type="molecule type" value="Genomic_DNA"/>
</dbReference>
<sequence length="80" mass="9054">MLRLPRRSCAMILHMIEGDIIVDVDDVRHELIDSDTSCAPCFANITLTNTKDTPAFVFVADESPFQKKLGLYSERPRTDI</sequence>
<protein>
    <submittedName>
        <fullName evidence="1">Uncharacterized protein</fullName>
    </submittedName>
</protein>
<gene>
    <name evidence="1" type="ORF">J3492_10710</name>
</gene>
<accession>A0ABS3NQQ3</accession>
<reference evidence="1 2" key="1">
    <citation type="submission" date="2021-03" db="EMBL/GenBank/DDBJ databases">
        <authorList>
            <person name="Shang D.-D."/>
            <person name="Du Z.-J."/>
            <person name="Chen G.-J."/>
        </authorList>
    </citation>
    <scope>NUCLEOTIDE SEQUENCE [LARGE SCALE GENOMIC DNA]</scope>
    <source>
        <strain evidence="1 2">F1192</strain>
    </source>
</reference>
<dbReference type="InterPro" id="IPR014710">
    <property type="entry name" value="RmlC-like_jellyroll"/>
</dbReference>
<evidence type="ECO:0000313" key="1">
    <source>
        <dbReference type="EMBL" id="MBO1531678.1"/>
    </source>
</evidence>
<dbReference type="Proteomes" id="UP000664554">
    <property type="component" value="Unassembled WGS sequence"/>
</dbReference>
<dbReference type="InterPro" id="IPR011051">
    <property type="entry name" value="RmlC_Cupin_sf"/>
</dbReference>
<evidence type="ECO:0000313" key="2">
    <source>
        <dbReference type="Proteomes" id="UP000664554"/>
    </source>
</evidence>
<dbReference type="Gene3D" id="2.60.120.10">
    <property type="entry name" value="Jelly Rolls"/>
    <property type="match status" value="1"/>
</dbReference>
<name>A0ABS3NQQ3_9GAMM</name>
<comment type="caution">
    <text evidence="1">The sequence shown here is derived from an EMBL/GenBank/DDBJ whole genome shotgun (WGS) entry which is preliminary data.</text>
</comment>
<organism evidence="1 2">
    <name type="scientific">Psychrobacter coccoides</name>
    <dbReference type="NCBI Taxonomy" id="2818440"/>
    <lineage>
        <taxon>Bacteria</taxon>
        <taxon>Pseudomonadati</taxon>
        <taxon>Pseudomonadota</taxon>
        <taxon>Gammaproteobacteria</taxon>
        <taxon>Moraxellales</taxon>
        <taxon>Moraxellaceae</taxon>
        <taxon>Psychrobacter</taxon>
    </lineage>
</organism>